<protein>
    <submittedName>
        <fullName evidence="8">ABC transporter periplasmic protein</fullName>
    </submittedName>
</protein>
<comment type="caution">
    <text evidence="8">The sequence shown here is derived from an EMBL/GenBank/DDBJ whole genome shotgun (WGS) entry which is preliminary data.</text>
</comment>
<evidence type="ECO:0000256" key="1">
    <source>
        <dbReference type="ARBA" id="ARBA00004196"/>
    </source>
</evidence>
<dbReference type="PROSITE" id="PS51257">
    <property type="entry name" value="PROKAR_LIPOPROTEIN"/>
    <property type="match status" value="1"/>
</dbReference>
<keyword evidence="5" id="KW-0653">Protein transport</keyword>
<keyword evidence="4 6" id="KW-0732">Signal</keyword>
<evidence type="ECO:0000313" key="8">
    <source>
        <dbReference type="EMBL" id="KRL67783.1"/>
    </source>
</evidence>
<evidence type="ECO:0000256" key="3">
    <source>
        <dbReference type="ARBA" id="ARBA00022448"/>
    </source>
</evidence>
<keyword evidence="3" id="KW-0813">Transport</keyword>
<feature type="signal peptide" evidence="6">
    <location>
        <begin position="1"/>
        <end position="29"/>
    </location>
</feature>
<dbReference type="PIRSF" id="PIRSF002741">
    <property type="entry name" value="MppA"/>
    <property type="match status" value="1"/>
</dbReference>
<dbReference type="GO" id="GO:0030313">
    <property type="term" value="C:cell envelope"/>
    <property type="evidence" value="ECO:0007669"/>
    <property type="project" value="UniProtKB-SubCell"/>
</dbReference>
<proteinExistence type="inferred from homology"/>
<dbReference type="CDD" id="cd08504">
    <property type="entry name" value="PBP2_OppA"/>
    <property type="match status" value="1"/>
</dbReference>
<sequence length="550" mass="61035">MFNKQGKFGRSFKRVTALLLVTAVTLVLAACGKSSNSGKTQQVLKLSTPSELATLDNSKASESVSLTQLYHTGEGLYRLGKNSKIENALATSTKVSKDGLQYTFKLRTNDKWSNGKPVTAKDFVYSWRRTADPKTASEYSYLFEGIKNFDAIQKKQLSPDKLGVKAIGNNKLVVTLSKPVPYFKLLVAFPVFFPEQASVVNKYGSDYGTSSSKTSYNGPFKLVGWNGTNETWKLVKNPNYWDKKNVHLKQIDLNVVKSPATGLNLYQQGKLDAVTLSGTQVANYRKNKDFKNFVGGSMIYLQLNQKRVKALRNLKVRQALSQIVDKQALATKVLRDGSTKPLGFVSQNLFRNPKTKADFAKDAYVKSGVAYDPTNAKKLWQQGMKAVGQNKLHLTILSDDTDQTRSAAEYLQSQFEKLPGLSISIQTVPKLTRMSRSEKGNFDVVISTWGADFADPINFLSLMTKGNSSNNGGFVNTKYDQLIAKSGSTDANDPQKRYNDMVSAEKVLMQQQGLIPLYQPATAQLWKSDVKGYVWNPAGMSQGWKDISIK</sequence>
<dbReference type="PATRIC" id="fig|1423739.3.peg.2739"/>
<comment type="subcellular location">
    <subcellularLocation>
        <location evidence="1">Cell envelope</location>
    </subcellularLocation>
</comment>
<dbReference type="InterPro" id="IPR000914">
    <property type="entry name" value="SBP_5_dom"/>
</dbReference>
<dbReference type="Pfam" id="PF00496">
    <property type="entry name" value="SBP_bac_5"/>
    <property type="match status" value="1"/>
</dbReference>
<dbReference type="PANTHER" id="PTHR30290">
    <property type="entry name" value="PERIPLASMIC BINDING COMPONENT OF ABC TRANSPORTER"/>
    <property type="match status" value="1"/>
</dbReference>
<evidence type="ECO:0000256" key="6">
    <source>
        <dbReference type="SAM" id="SignalP"/>
    </source>
</evidence>
<comment type="similarity">
    <text evidence="2">Belongs to the bacterial solute-binding protein 5 family.</text>
</comment>
<dbReference type="Proteomes" id="UP000052013">
    <property type="component" value="Unassembled WGS sequence"/>
</dbReference>
<dbReference type="GO" id="GO:0015833">
    <property type="term" value="P:peptide transport"/>
    <property type="evidence" value="ECO:0007669"/>
    <property type="project" value="UniProtKB-KW"/>
</dbReference>
<dbReference type="InterPro" id="IPR039424">
    <property type="entry name" value="SBP_5"/>
</dbReference>
<dbReference type="AlphaFoldDB" id="A0A0R1SEW2"/>
<feature type="domain" description="Solute-binding protein family 5" evidence="7">
    <location>
        <begin position="84"/>
        <end position="470"/>
    </location>
</feature>
<dbReference type="Gene3D" id="3.10.105.10">
    <property type="entry name" value="Dipeptide-binding Protein, Domain 3"/>
    <property type="match status" value="1"/>
</dbReference>
<dbReference type="GO" id="GO:0042597">
    <property type="term" value="C:periplasmic space"/>
    <property type="evidence" value="ECO:0007669"/>
    <property type="project" value="UniProtKB-ARBA"/>
</dbReference>
<evidence type="ECO:0000256" key="2">
    <source>
        <dbReference type="ARBA" id="ARBA00005695"/>
    </source>
</evidence>
<gene>
    <name evidence="8" type="ORF">FC85_GL002642</name>
</gene>
<dbReference type="SUPFAM" id="SSF53850">
    <property type="entry name" value="Periplasmic binding protein-like II"/>
    <property type="match status" value="1"/>
</dbReference>
<evidence type="ECO:0000313" key="9">
    <source>
        <dbReference type="Proteomes" id="UP000052013"/>
    </source>
</evidence>
<dbReference type="EMBL" id="AZEY01000029">
    <property type="protein sequence ID" value="KRL67783.1"/>
    <property type="molecule type" value="Genomic_DNA"/>
</dbReference>
<dbReference type="STRING" id="1423739.FC85_GL002642"/>
<evidence type="ECO:0000256" key="5">
    <source>
        <dbReference type="ARBA" id="ARBA00022856"/>
    </source>
</evidence>
<dbReference type="InterPro" id="IPR030678">
    <property type="entry name" value="Peptide/Ni-bd"/>
</dbReference>
<dbReference type="PANTHER" id="PTHR30290:SF10">
    <property type="entry name" value="PERIPLASMIC OLIGOPEPTIDE-BINDING PROTEIN-RELATED"/>
    <property type="match status" value="1"/>
</dbReference>
<feature type="chain" id="PRO_5006410532" evidence="6">
    <location>
        <begin position="30"/>
        <end position="550"/>
    </location>
</feature>
<reference evidence="8 9" key="1">
    <citation type="journal article" date="2015" name="Genome Announc.">
        <title>Expanding the biotechnology potential of lactobacilli through comparative genomics of 213 strains and associated genera.</title>
        <authorList>
            <person name="Sun Z."/>
            <person name="Harris H.M."/>
            <person name="McCann A."/>
            <person name="Guo C."/>
            <person name="Argimon S."/>
            <person name="Zhang W."/>
            <person name="Yang X."/>
            <person name="Jeffery I.B."/>
            <person name="Cooney J.C."/>
            <person name="Kagawa T.F."/>
            <person name="Liu W."/>
            <person name="Song Y."/>
            <person name="Salvetti E."/>
            <person name="Wrobel A."/>
            <person name="Rasinkangas P."/>
            <person name="Parkhill J."/>
            <person name="Rea M.C."/>
            <person name="O'Sullivan O."/>
            <person name="Ritari J."/>
            <person name="Douillard F.P."/>
            <person name="Paul Ross R."/>
            <person name="Yang R."/>
            <person name="Briner A.E."/>
            <person name="Felis G.E."/>
            <person name="de Vos W.M."/>
            <person name="Barrangou R."/>
            <person name="Klaenhammer T.R."/>
            <person name="Caufield P.W."/>
            <person name="Cui Y."/>
            <person name="Zhang H."/>
            <person name="O'Toole P.W."/>
        </authorList>
    </citation>
    <scope>NUCLEOTIDE SEQUENCE [LARGE SCALE GENOMIC DNA]</scope>
    <source>
        <strain evidence="8 9">DSM 14421</strain>
    </source>
</reference>
<dbReference type="FunFam" id="3.90.76.10:FF:000001">
    <property type="entry name" value="Oligopeptide ABC transporter substrate-binding protein"/>
    <property type="match status" value="1"/>
</dbReference>
<dbReference type="GO" id="GO:1904680">
    <property type="term" value="F:peptide transmembrane transporter activity"/>
    <property type="evidence" value="ECO:0007669"/>
    <property type="project" value="TreeGrafter"/>
</dbReference>
<accession>A0A0R1SEW2</accession>
<organism evidence="8 9">
    <name type="scientific">Lentilactobacillus diolivorans DSM 14421</name>
    <dbReference type="NCBI Taxonomy" id="1423739"/>
    <lineage>
        <taxon>Bacteria</taxon>
        <taxon>Bacillati</taxon>
        <taxon>Bacillota</taxon>
        <taxon>Bacilli</taxon>
        <taxon>Lactobacillales</taxon>
        <taxon>Lactobacillaceae</taxon>
        <taxon>Lentilactobacillus</taxon>
    </lineage>
</organism>
<keyword evidence="5" id="KW-0571">Peptide transport</keyword>
<dbReference type="Gene3D" id="3.40.190.10">
    <property type="entry name" value="Periplasmic binding protein-like II"/>
    <property type="match status" value="1"/>
</dbReference>
<evidence type="ECO:0000256" key="4">
    <source>
        <dbReference type="ARBA" id="ARBA00022729"/>
    </source>
</evidence>
<dbReference type="Gene3D" id="3.90.76.10">
    <property type="entry name" value="Dipeptide-binding Protein, Domain 1"/>
    <property type="match status" value="1"/>
</dbReference>
<name>A0A0R1SEW2_9LACO</name>
<evidence type="ECO:0000259" key="7">
    <source>
        <dbReference type="Pfam" id="PF00496"/>
    </source>
</evidence>
<dbReference type="GO" id="GO:0043190">
    <property type="term" value="C:ATP-binding cassette (ABC) transporter complex"/>
    <property type="evidence" value="ECO:0007669"/>
    <property type="project" value="InterPro"/>
</dbReference>
<dbReference type="RefSeq" id="WP_057864230.1">
    <property type="nucleotide sequence ID" value="NZ_AZEY01000029.1"/>
</dbReference>